<dbReference type="OrthoDB" id="5421607at2759"/>
<keyword evidence="7 9" id="KW-0733">Signal recognition particle</keyword>
<evidence type="ECO:0000256" key="9">
    <source>
        <dbReference type="PIRNR" id="PIRNR038922"/>
    </source>
</evidence>
<comment type="function">
    <text evidence="9">Component of the signal recognition particle (SRP) complex, a ribonucleoprotein complex that mediates the cotranslational targeting of secretory and membrane proteins to the endoplasmic reticulum (ER).</text>
</comment>
<evidence type="ECO:0000256" key="5">
    <source>
        <dbReference type="ARBA" id="ARBA00022490"/>
    </source>
</evidence>
<dbReference type="PIRSF" id="PIRSF038922">
    <property type="entry name" value="SRP72"/>
    <property type="match status" value="1"/>
</dbReference>
<dbReference type="Pfam" id="PF17004">
    <property type="entry name" value="SRP_TPR_like"/>
    <property type="match status" value="1"/>
</dbReference>
<feature type="compositionally biased region" description="Basic and acidic residues" evidence="10">
    <location>
        <begin position="549"/>
        <end position="558"/>
    </location>
</feature>
<evidence type="ECO:0000313" key="12">
    <source>
        <dbReference type="EMBL" id="KFH43266.1"/>
    </source>
</evidence>
<dbReference type="FunFam" id="1.25.40.10:FF:000512">
    <property type="entry name" value="Signal recognition particle subunit SRP72"/>
    <property type="match status" value="1"/>
</dbReference>
<dbReference type="Pfam" id="PF08492">
    <property type="entry name" value="SRP72"/>
    <property type="match status" value="1"/>
</dbReference>
<dbReference type="GO" id="GO:0005786">
    <property type="term" value="C:signal recognition particle, endoplasmic reticulum targeting"/>
    <property type="evidence" value="ECO:0007669"/>
    <property type="project" value="UniProtKB-UniRule"/>
</dbReference>
<dbReference type="Proteomes" id="UP000029964">
    <property type="component" value="Unassembled WGS sequence"/>
</dbReference>
<dbReference type="InterPro" id="IPR011990">
    <property type="entry name" value="TPR-like_helical_dom_sf"/>
</dbReference>
<evidence type="ECO:0000256" key="4">
    <source>
        <dbReference type="ARBA" id="ARBA00018350"/>
    </source>
</evidence>
<name>A0A086T1N4_HAPC1</name>
<dbReference type="GO" id="GO:0008312">
    <property type="term" value="F:7S RNA binding"/>
    <property type="evidence" value="ECO:0007669"/>
    <property type="project" value="InterPro"/>
</dbReference>
<evidence type="ECO:0000256" key="10">
    <source>
        <dbReference type="SAM" id="MobiDB-lite"/>
    </source>
</evidence>
<keyword evidence="8 9" id="KW-0687">Ribonucleoprotein</keyword>
<organism evidence="12 13">
    <name type="scientific">Hapsidospora chrysogenum (strain ATCC 11550 / CBS 779.69 / DSM 880 / IAM 14645 / JCM 23072 / IMI 49137)</name>
    <name type="common">Acremonium chrysogenum</name>
    <dbReference type="NCBI Taxonomy" id="857340"/>
    <lineage>
        <taxon>Eukaryota</taxon>
        <taxon>Fungi</taxon>
        <taxon>Dikarya</taxon>
        <taxon>Ascomycota</taxon>
        <taxon>Pezizomycotina</taxon>
        <taxon>Sordariomycetes</taxon>
        <taxon>Hypocreomycetidae</taxon>
        <taxon>Hypocreales</taxon>
        <taxon>Bionectriaceae</taxon>
        <taxon>Hapsidospora</taxon>
    </lineage>
</organism>
<dbReference type="STRING" id="857340.A0A086T1N4"/>
<dbReference type="Gene3D" id="1.25.40.10">
    <property type="entry name" value="Tetratricopeptide repeat domain"/>
    <property type="match status" value="2"/>
</dbReference>
<evidence type="ECO:0000256" key="3">
    <source>
        <dbReference type="ARBA" id="ARBA00007676"/>
    </source>
</evidence>
<reference evidence="13" key="1">
    <citation type="journal article" date="2014" name="Genome Announc.">
        <title>Genome sequence and annotation of Acremonium chrysogenum, producer of the beta-lactam antibiotic cephalosporin C.</title>
        <authorList>
            <person name="Terfehr D."/>
            <person name="Dahlmann T.A."/>
            <person name="Specht T."/>
            <person name="Zadra I."/>
            <person name="Kuernsteiner H."/>
            <person name="Kueck U."/>
        </authorList>
    </citation>
    <scope>NUCLEOTIDE SEQUENCE [LARGE SCALE GENOMIC DNA]</scope>
    <source>
        <strain evidence="13">ATCC 11550 / CBS 779.69 / DSM 880 / IAM 14645 / JCM 23072 / IMI 49137</strain>
    </source>
</reference>
<protein>
    <recommendedName>
        <fullName evidence="4 9">Signal recognition particle subunit SRP72</fullName>
    </recommendedName>
</protein>
<dbReference type="InterPro" id="IPR026270">
    <property type="entry name" value="SRP72"/>
</dbReference>
<keyword evidence="5 9" id="KW-0963">Cytoplasm</keyword>
<feature type="compositionally biased region" description="Basic residues" evidence="10">
    <location>
        <begin position="559"/>
        <end position="569"/>
    </location>
</feature>
<dbReference type="GO" id="GO:0043022">
    <property type="term" value="F:ribosome binding"/>
    <property type="evidence" value="ECO:0007669"/>
    <property type="project" value="TreeGrafter"/>
</dbReference>
<keyword evidence="13" id="KW-1185">Reference proteome</keyword>
<dbReference type="GO" id="GO:0005783">
    <property type="term" value="C:endoplasmic reticulum"/>
    <property type="evidence" value="ECO:0007669"/>
    <property type="project" value="UniProtKB-SubCell"/>
</dbReference>
<evidence type="ECO:0000256" key="6">
    <source>
        <dbReference type="ARBA" id="ARBA00022824"/>
    </source>
</evidence>
<evidence type="ECO:0000313" key="13">
    <source>
        <dbReference type="Proteomes" id="UP000029964"/>
    </source>
</evidence>
<dbReference type="AlphaFoldDB" id="A0A086T1N4"/>
<keyword evidence="6" id="KW-0256">Endoplasmic reticulum</keyword>
<accession>A0A086T1N4</accession>
<dbReference type="PANTHER" id="PTHR14094:SF9">
    <property type="entry name" value="SIGNAL RECOGNITION PARTICLE SUBUNIT SRP72"/>
    <property type="match status" value="1"/>
</dbReference>
<evidence type="ECO:0000256" key="1">
    <source>
        <dbReference type="ARBA" id="ARBA00004240"/>
    </source>
</evidence>
<proteinExistence type="inferred from homology"/>
<dbReference type="HOGENOM" id="CLU_013808_3_0_1"/>
<evidence type="ECO:0000256" key="8">
    <source>
        <dbReference type="ARBA" id="ARBA00023274"/>
    </source>
</evidence>
<dbReference type="GO" id="GO:0006614">
    <property type="term" value="P:SRP-dependent cotranslational protein targeting to membrane"/>
    <property type="evidence" value="ECO:0007669"/>
    <property type="project" value="UniProtKB-UniRule"/>
</dbReference>
<dbReference type="PANTHER" id="PTHR14094">
    <property type="entry name" value="SIGNAL RECOGNITION PARTICLE 72"/>
    <property type="match status" value="1"/>
</dbReference>
<gene>
    <name evidence="12" type="ORF">ACRE_059840</name>
</gene>
<dbReference type="EMBL" id="JPKY01000073">
    <property type="protein sequence ID" value="KFH43266.1"/>
    <property type="molecule type" value="Genomic_DNA"/>
</dbReference>
<feature type="compositionally biased region" description="Basic residues" evidence="10">
    <location>
        <begin position="592"/>
        <end position="601"/>
    </location>
</feature>
<dbReference type="InterPro" id="IPR013699">
    <property type="entry name" value="Signal_recog_part_SRP72_RNA-bd"/>
</dbReference>
<evidence type="ECO:0000259" key="11">
    <source>
        <dbReference type="Pfam" id="PF08492"/>
    </source>
</evidence>
<comment type="subcellular location">
    <subcellularLocation>
        <location evidence="2 9">Cytoplasm</location>
    </subcellularLocation>
    <subcellularLocation>
        <location evidence="1">Endoplasmic reticulum</location>
    </subcellularLocation>
</comment>
<evidence type="ECO:0000256" key="7">
    <source>
        <dbReference type="ARBA" id="ARBA00023135"/>
    </source>
</evidence>
<feature type="compositionally biased region" description="Basic and acidic residues" evidence="10">
    <location>
        <begin position="576"/>
        <end position="591"/>
    </location>
</feature>
<evidence type="ECO:0000256" key="2">
    <source>
        <dbReference type="ARBA" id="ARBA00004496"/>
    </source>
</evidence>
<feature type="region of interest" description="Disordered" evidence="10">
    <location>
        <begin position="539"/>
        <end position="646"/>
    </location>
</feature>
<comment type="caution">
    <text evidence="12">The sequence shown here is derived from an EMBL/GenBank/DDBJ whole genome shotgun (WGS) entry which is preliminary data.</text>
</comment>
<dbReference type="SUPFAM" id="SSF48452">
    <property type="entry name" value="TPR-like"/>
    <property type="match status" value="1"/>
</dbReference>
<feature type="domain" description="Signal recognition particle SRP72 subunit RNA-binding" evidence="11">
    <location>
        <begin position="552"/>
        <end position="594"/>
    </location>
</feature>
<dbReference type="InterPro" id="IPR031545">
    <property type="entry name" value="SRP72_TPR-like"/>
</dbReference>
<comment type="similarity">
    <text evidence="3 9">Belongs to the SRP72 family.</text>
</comment>
<sequence length="646" mass="70037">MPQDPAAALSALLRSASIQDHEEVLRAANAALKANKADITAQHTRVVALLHLDRFDDALRAIGEGGNKLENACLLERVYALYKTGKLDDATAVLKSVGLEERSVSHVAAQVAYRAERFDGVHAIYQKLSSEDAADEKNDLNINSKAATAQAEWQGINPSQPADDDEQPDAFEVCFNIACSCIARGALEQASSLLQRAARLCDASDDLSDEDKEAEMQPILAQQAYVYARLGKTKEAVDLYNSLAQSDTIDPDLALVLENNLSALNTDRENPFLLQRKASTWSARSKDAKFFNYQTEALNRNSLIIDLKAQKIDGISRRTAKALYKTHHPSPNPAVNALSVLNAVAATHGTSGKQLTRAVQELSRKRPDDVGLVLTVVQNQLRQENHGAALSTLEAFLSRLGQSEDVQTTDVRFSPGLVALAVSLMRHQGREASAKAELAKAATYWQDRPSGSSTSLLREAGIELLRSSKPQDLQLAGSAFEKLFARNQGSHIAAAGLVASLAPSDPQKAEKYVAELPEVDDLIGGIDVEQLIDAGVAAPPKSTATLKRPAPDDGDRKAASKKRRKRKLPKNYVEGRTPDPERWLPLRDRSSYRPKGKKGKKKMAESTQGGIVREEETLELVGGGGVKVERAPASGSSNKKKKKGKK</sequence>